<evidence type="ECO:0000259" key="1">
    <source>
        <dbReference type="Pfam" id="PF07110"/>
    </source>
</evidence>
<sequence>MFKIIMFVRKKAHLSKEEFIKLWEAHSAKVLQYKDVLNIKGYAKSFPIEADSQASTQRVTQPFTYDAMGELWYDSKEDFLNARTTPEGQKALADIRADELNLVDMEQSVMWLAEEERIV</sequence>
<gene>
    <name evidence="2" type="ORF">AXF12_01950</name>
    <name evidence="3" type="ORF">SAMEA44541418_01361</name>
</gene>
<dbReference type="InterPro" id="IPR009799">
    <property type="entry name" value="EthD_dom"/>
</dbReference>
<accession>A0AAX2GY54</accession>
<dbReference type="KEGG" id="chg:AXF12_01950"/>
<name>A0AAX2GY54_9FLAO</name>
<dbReference type="RefSeq" id="WP_066427971.1">
    <property type="nucleotide sequence ID" value="NZ_CP014227.1"/>
</dbReference>
<feature type="domain" description="EthD" evidence="1">
    <location>
        <begin position="11"/>
        <end position="105"/>
    </location>
</feature>
<reference evidence="2 4" key="1">
    <citation type="submission" date="2016-02" db="EMBL/GenBank/DDBJ databases">
        <authorList>
            <person name="Holder M.E."/>
            <person name="Ajami N.J."/>
            <person name="Petrosino J.F."/>
        </authorList>
    </citation>
    <scope>NUCLEOTIDE SEQUENCE [LARGE SCALE GENOMIC DNA]</scope>
    <source>
        <strain evidence="2 4">CCUG 32990</strain>
    </source>
</reference>
<dbReference type="Proteomes" id="UP000215539">
    <property type="component" value="Chromosome 1"/>
</dbReference>
<protein>
    <submittedName>
        <fullName evidence="3">EthD protein</fullName>
    </submittedName>
    <submittedName>
        <fullName evidence="2">Ethyl tert-butyl ether degradation protein EthD</fullName>
    </submittedName>
</protein>
<evidence type="ECO:0000313" key="3">
    <source>
        <dbReference type="EMBL" id="SNV10747.1"/>
    </source>
</evidence>
<dbReference type="InterPro" id="IPR011008">
    <property type="entry name" value="Dimeric_a/b-barrel"/>
</dbReference>
<reference evidence="3 5" key="2">
    <citation type="submission" date="2017-06" db="EMBL/GenBank/DDBJ databases">
        <authorList>
            <consortium name="Pathogen Informatics"/>
        </authorList>
    </citation>
    <scope>NUCLEOTIDE SEQUENCE [LARGE SCALE GENOMIC DNA]</scope>
    <source>
        <strain evidence="3 5">NCTC12947</strain>
    </source>
</reference>
<dbReference type="SUPFAM" id="SSF54909">
    <property type="entry name" value="Dimeric alpha+beta barrel"/>
    <property type="match status" value="1"/>
</dbReference>
<dbReference type="Proteomes" id="UP000065822">
    <property type="component" value="Chromosome"/>
</dbReference>
<dbReference type="AlphaFoldDB" id="A0AAX2GY54"/>
<organism evidence="3 5">
    <name type="scientific">Capnocytophaga haemolytica</name>
    <dbReference type="NCBI Taxonomy" id="45243"/>
    <lineage>
        <taxon>Bacteria</taxon>
        <taxon>Pseudomonadati</taxon>
        <taxon>Bacteroidota</taxon>
        <taxon>Flavobacteriia</taxon>
        <taxon>Flavobacteriales</taxon>
        <taxon>Flavobacteriaceae</taxon>
        <taxon>Capnocytophaga</taxon>
    </lineage>
</organism>
<keyword evidence="4" id="KW-1185">Reference proteome</keyword>
<dbReference type="Gene3D" id="3.30.70.100">
    <property type="match status" value="1"/>
</dbReference>
<evidence type="ECO:0000313" key="4">
    <source>
        <dbReference type="Proteomes" id="UP000065822"/>
    </source>
</evidence>
<evidence type="ECO:0000313" key="5">
    <source>
        <dbReference type="Proteomes" id="UP000215539"/>
    </source>
</evidence>
<proteinExistence type="predicted"/>
<dbReference type="EMBL" id="LT906449">
    <property type="protein sequence ID" value="SNV10747.1"/>
    <property type="molecule type" value="Genomic_DNA"/>
</dbReference>
<dbReference type="Pfam" id="PF07110">
    <property type="entry name" value="EthD"/>
    <property type="match status" value="1"/>
</dbReference>
<dbReference type="EMBL" id="CP014227">
    <property type="protein sequence ID" value="AMD84405.1"/>
    <property type="molecule type" value="Genomic_DNA"/>
</dbReference>
<dbReference type="GO" id="GO:0016491">
    <property type="term" value="F:oxidoreductase activity"/>
    <property type="evidence" value="ECO:0007669"/>
    <property type="project" value="InterPro"/>
</dbReference>
<evidence type="ECO:0000313" key="2">
    <source>
        <dbReference type="EMBL" id="AMD84405.1"/>
    </source>
</evidence>